<name>A0A9P3T8B4_KLUIN</name>
<comment type="similarity">
    <text evidence="2">Belongs to the fimbrial protein family.</text>
</comment>
<proteinExistence type="inferred from homology"/>
<gene>
    <name evidence="6" type="ORF">I8531_002262</name>
</gene>
<accession>A0A9P3T8B4</accession>
<dbReference type="PANTHER" id="PTHR33420">
    <property type="entry name" value="FIMBRIAL SUBUNIT ELFA-RELATED"/>
    <property type="match status" value="1"/>
</dbReference>
<evidence type="ECO:0000256" key="1">
    <source>
        <dbReference type="ARBA" id="ARBA00004561"/>
    </source>
</evidence>
<evidence type="ECO:0000256" key="5">
    <source>
        <dbReference type="SAM" id="SignalP"/>
    </source>
</evidence>
<dbReference type="InterPro" id="IPR008966">
    <property type="entry name" value="Adhesion_dom_sf"/>
</dbReference>
<evidence type="ECO:0000256" key="4">
    <source>
        <dbReference type="ARBA" id="ARBA00023263"/>
    </source>
</evidence>
<comment type="caution">
    <text evidence="6">The sequence shown here is derived from an EMBL/GenBank/DDBJ whole genome shotgun (WGS) entry which is preliminary data.</text>
</comment>
<dbReference type="GO" id="GO:0043709">
    <property type="term" value="P:cell adhesion involved in single-species biofilm formation"/>
    <property type="evidence" value="ECO:0007669"/>
    <property type="project" value="TreeGrafter"/>
</dbReference>
<organism evidence="6 7">
    <name type="scientific">Kluyvera intermedia</name>
    <name type="common">Enterobacter intermedius</name>
    <dbReference type="NCBI Taxonomy" id="61648"/>
    <lineage>
        <taxon>Bacteria</taxon>
        <taxon>Pseudomonadati</taxon>
        <taxon>Pseudomonadota</taxon>
        <taxon>Gammaproteobacteria</taxon>
        <taxon>Enterobacterales</taxon>
        <taxon>Enterobacteriaceae</taxon>
        <taxon>Kluyvera</taxon>
    </lineage>
</organism>
<reference evidence="6" key="1">
    <citation type="journal article" date="2018" name="Genome Biol.">
        <title>SKESA: strategic k-mer extension for scrupulous assemblies.</title>
        <authorList>
            <person name="Souvorov A."/>
            <person name="Agarwala R."/>
            <person name="Lipman D.J."/>
        </authorList>
    </citation>
    <scope>NUCLEOTIDE SEQUENCE</scope>
    <source>
        <strain evidence="6">CAVp300</strain>
    </source>
</reference>
<dbReference type="InterPro" id="IPR050263">
    <property type="entry name" value="Bact_Fimbrial_Adh_Pro"/>
</dbReference>
<feature type="signal peptide" evidence="5">
    <location>
        <begin position="1"/>
        <end position="21"/>
    </location>
</feature>
<keyword evidence="4" id="KW-0281">Fimbrium</keyword>
<evidence type="ECO:0000256" key="3">
    <source>
        <dbReference type="ARBA" id="ARBA00022729"/>
    </source>
</evidence>
<dbReference type="GO" id="GO:0009289">
    <property type="term" value="C:pilus"/>
    <property type="evidence" value="ECO:0007669"/>
    <property type="project" value="UniProtKB-SubCell"/>
</dbReference>
<evidence type="ECO:0000313" key="6">
    <source>
        <dbReference type="EMBL" id="HAT3581958.1"/>
    </source>
</evidence>
<evidence type="ECO:0008006" key="8">
    <source>
        <dbReference type="Google" id="ProtNLM"/>
    </source>
</evidence>
<feature type="chain" id="PRO_5040227717" description="Fimbrial protein" evidence="5">
    <location>
        <begin position="22"/>
        <end position="272"/>
    </location>
</feature>
<dbReference type="EMBL" id="DACSUM010000015">
    <property type="protein sequence ID" value="HAT3581958.1"/>
    <property type="molecule type" value="Genomic_DNA"/>
</dbReference>
<dbReference type="AlphaFoldDB" id="A0A9P3T8B4"/>
<comment type="subcellular location">
    <subcellularLocation>
        <location evidence="1">Fimbrium</location>
    </subcellularLocation>
</comment>
<evidence type="ECO:0000256" key="2">
    <source>
        <dbReference type="ARBA" id="ARBA00006671"/>
    </source>
</evidence>
<dbReference type="SUPFAM" id="SSF49401">
    <property type="entry name" value="Bacterial adhesins"/>
    <property type="match status" value="1"/>
</dbReference>
<sequence>MKKLLIASSVLAALTMNAAYAAPVTENGGTIEFIGEITDTTCYVDVQGTVDGTGGTAAADTSNTVLLRPVPKSEFAANGAAGRTPFFLQVHSQASALPSPCVIGKVAERDSSGIPTGTSATVTKVKAIFGGNLATGDVERYESRHGAVAGAAMAAEMLGNVDMVTGYLNNIAVQNTSRAFADDLTVTPSDNGAATGVKLRLLDSDYRVIKVGDTNDQIANNKARLLGGDTYKGDADTTSLPYFVEYVSDSGSATGVTAGMVRSFVVYDLMYE</sequence>
<protein>
    <recommendedName>
        <fullName evidence="8">Fimbrial protein</fullName>
    </recommendedName>
</protein>
<dbReference type="RefSeq" id="WP_047371408.1">
    <property type="nucleotide sequence ID" value="NZ_CABMNU010000005.1"/>
</dbReference>
<dbReference type="Proteomes" id="UP000867740">
    <property type="component" value="Unassembled WGS sequence"/>
</dbReference>
<keyword evidence="3 5" id="KW-0732">Signal</keyword>
<evidence type="ECO:0000313" key="7">
    <source>
        <dbReference type="Proteomes" id="UP000867740"/>
    </source>
</evidence>
<dbReference type="PANTHER" id="PTHR33420:SF3">
    <property type="entry name" value="FIMBRIAL SUBUNIT ELFA"/>
    <property type="match status" value="1"/>
</dbReference>
<dbReference type="InterPro" id="IPR036937">
    <property type="entry name" value="Adhesion_dom_fimbrial_sf"/>
</dbReference>
<dbReference type="Gene3D" id="2.60.40.1090">
    <property type="entry name" value="Fimbrial-type adhesion domain"/>
    <property type="match status" value="1"/>
</dbReference>
<reference evidence="6" key="2">
    <citation type="submission" date="2020-10" db="EMBL/GenBank/DDBJ databases">
        <authorList>
            <consortium name="NCBI Pathogen Detection Project"/>
        </authorList>
    </citation>
    <scope>NUCLEOTIDE SEQUENCE</scope>
    <source>
        <strain evidence="6">CAVp300</strain>
    </source>
</reference>